<dbReference type="OrthoDB" id="5976022at2759"/>
<dbReference type="SUPFAM" id="SSF52540">
    <property type="entry name" value="P-loop containing nucleoside triphosphate hydrolases"/>
    <property type="match status" value="1"/>
</dbReference>
<dbReference type="InterPro" id="IPR020849">
    <property type="entry name" value="Small_GTPase_Ras-type"/>
</dbReference>
<evidence type="ECO:0000313" key="3">
    <source>
        <dbReference type="EMBL" id="EFC41788.1"/>
    </source>
</evidence>
<reference evidence="3 4" key="1">
    <citation type="journal article" date="2010" name="Cell">
        <title>The genome of Naegleria gruberi illuminates early eukaryotic versatility.</title>
        <authorList>
            <person name="Fritz-Laylin L.K."/>
            <person name="Prochnik S.E."/>
            <person name="Ginger M.L."/>
            <person name="Dacks J.B."/>
            <person name="Carpenter M.L."/>
            <person name="Field M.C."/>
            <person name="Kuo A."/>
            <person name="Paredez A."/>
            <person name="Chapman J."/>
            <person name="Pham J."/>
            <person name="Shu S."/>
            <person name="Neupane R."/>
            <person name="Cipriano M."/>
            <person name="Mancuso J."/>
            <person name="Tu H."/>
            <person name="Salamov A."/>
            <person name="Lindquist E."/>
            <person name="Shapiro H."/>
            <person name="Lucas S."/>
            <person name="Grigoriev I.V."/>
            <person name="Cande W.Z."/>
            <person name="Fulton C."/>
            <person name="Rokhsar D.S."/>
            <person name="Dawson S.C."/>
        </authorList>
    </citation>
    <scope>NUCLEOTIDE SEQUENCE [LARGE SCALE GENOMIC DNA]</scope>
    <source>
        <strain evidence="3 4">NEG-M</strain>
    </source>
</reference>
<evidence type="ECO:0000313" key="4">
    <source>
        <dbReference type="Proteomes" id="UP000006671"/>
    </source>
</evidence>
<dbReference type="RefSeq" id="XP_002674532.1">
    <property type="nucleotide sequence ID" value="XM_002674486.1"/>
</dbReference>
<sequence>MKLLELPDEIIFHILGYCCVAAENHHEPLLRNPYVRQMAKIQSINKDFSRRIKSYSDTFWKSLLVDEFGANKQFIKLIDDQITGTLQNKKISLKRRALLLRKLFSRNFKINTNKQPGYSECKFCVSGPANTGKTCLTTKYITGEFPQVTDPTIEDSYRKMIRVDEYSHLLDILDTAGQEEYKAMRDGYIATSQAFVITASLDLIPTECTQYYEELLAQIISIKDWKGVGCYHPMVFVVNKSDLEQEERKSTFEEWKTFLNSVIERYGIMNSEIIETSAKSNINVSKIFELGIRMFLHFHFSHVFWFQQVIELDTKAFSHTENKSEKKCLLQ</sequence>
<dbReference type="GeneID" id="8851485"/>
<proteinExistence type="predicted"/>
<dbReference type="InterPro" id="IPR001806">
    <property type="entry name" value="Small_GTPase"/>
</dbReference>
<dbReference type="InterPro" id="IPR005225">
    <property type="entry name" value="Small_GTP-bd"/>
</dbReference>
<name>D2VMT0_NAEGR</name>
<organism evidence="4">
    <name type="scientific">Naegleria gruberi</name>
    <name type="common">Amoeba</name>
    <dbReference type="NCBI Taxonomy" id="5762"/>
    <lineage>
        <taxon>Eukaryota</taxon>
        <taxon>Discoba</taxon>
        <taxon>Heterolobosea</taxon>
        <taxon>Tetramitia</taxon>
        <taxon>Eutetramitia</taxon>
        <taxon>Vahlkampfiidae</taxon>
        <taxon>Naegleria</taxon>
    </lineage>
</organism>
<dbReference type="GO" id="GO:0005525">
    <property type="term" value="F:GTP binding"/>
    <property type="evidence" value="ECO:0007669"/>
    <property type="project" value="UniProtKB-KW"/>
</dbReference>
<dbReference type="InParanoid" id="D2VMT0"/>
<dbReference type="Proteomes" id="UP000006671">
    <property type="component" value="Unassembled WGS sequence"/>
</dbReference>
<gene>
    <name evidence="3" type="ORF">NAEGRDRAFT_50847</name>
</gene>
<keyword evidence="4" id="KW-1185">Reference proteome</keyword>
<dbReference type="PROSITE" id="PS51421">
    <property type="entry name" value="RAS"/>
    <property type="match status" value="1"/>
</dbReference>
<dbReference type="PROSITE" id="PS51419">
    <property type="entry name" value="RAB"/>
    <property type="match status" value="1"/>
</dbReference>
<keyword evidence="2" id="KW-0342">GTP-binding</keyword>
<accession>D2VMT0</accession>
<dbReference type="EMBL" id="GG738883">
    <property type="protein sequence ID" value="EFC41788.1"/>
    <property type="molecule type" value="Genomic_DNA"/>
</dbReference>
<keyword evidence="1" id="KW-0547">Nucleotide-binding</keyword>
<dbReference type="KEGG" id="ngr:NAEGRDRAFT_50847"/>
<dbReference type="eggNOG" id="KOG0395">
    <property type="taxonomic scope" value="Eukaryota"/>
</dbReference>
<dbReference type="STRING" id="5762.D2VMT0"/>
<dbReference type="GO" id="GO:0007165">
    <property type="term" value="P:signal transduction"/>
    <property type="evidence" value="ECO:0007669"/>
    <property type="project" value="InterPro"/>
</dbReference>
<evidence type="ECO:0000256" key="1">
    <source>
        <dbReference type="ARBA" id="ARBA00022741"/>
    </source>
</evidence>
<dbReference type="NCBIfam" id="TIGR00231">
    <property type="entry name" value="small_GTP"/>
    <property type="match status" value="1"/>
</dbReference>
<dbReference type="GO" id="GO:0003924">
    <property type="term" value="F:GTPase activity"/>
    <property type="evidence" value="ECO:0007669"/>
    <property type="project" value="InterPro"/>
</dbReference>
<dbReference type="SMART" id="SM00174">
    <property type="entry name" value="RHO"/>
    <property type="match status" value="1"/>
</dbReference>
<dbReference type="Pfam" id="PF00071">
    <property type="entry name" value="Ras"/>
    <property type="match status" value="1"/>
</dbReference>
<dbReference type="VEuPathDB" id="AmoebaDB:NAEGRDRAFT_50847"/>
<dbReference type="SMART" id="SM00173">
    <property type="entry name" value="RAS"/>
    <property type="match status" value="1"/>
</dbReference>
<dbReference type="AlphaFoldDB" id="D2VMT0"/>
<dbReference type="InterPro" id="IPR027417">
    <property type="entry name" value="P-loop_NTPase"/>
</dbReference>
<evidence type="ECO:0000256" key="2">
    <source>
        <dbReference type="ARBA" id="ARBA00023134"/>
    </source>
</evidence>
<dbReference type="PANTHER" id="PTHR24070">
    <property type="entry name" value="RAS, DI-RAS, AND RHEB FAMILY MEMBERS OF SMALL GTPASE SUPERFAMILY"/>
    <property type="match status" value="1"/>
</dbReference>
<dbReference type="SMART" id="SM00175">
    <property type="entry name" value="RAB"/>
    <property type="match status" value="1"/>
</dbReference>
<dbReference type="PRINTS" id="PR00449">
    <property type="entry name" value="RASTRNSFRMNG"/>
</dbReference>
<dbReference type="GO" id="GO:0016020">
    <property type="term" value="C:membrane"/>
    <property type="evidence" value="ECO:0007669"/>
    <property type="project" value="InterPro"/>
</dbReference>
<protein>
    <submittedName>
        <fullName evidence="3">Ras family small GTPase</fullName>
    </submittedName>
</protein>
<dbReference type="Gene3D" id="3.40.50.300">
    <property type="entry name" value="P-loop containing nucleotide triphosphate hydrolases"/>
    <property type="match status" value="1"/>
</dbReference>